<feature type="domain" description="HAMP" evidence="14">
    <location>
        <begin position="173"/>
        <end position="226"/>
    </location>
</feature>
<comment type="catalytic activity">
    <reaction evidence="1">
        <text>ATP + protein L-histidine = ADP + protein N-phospho-L-histidine.</text>
        <dbReference type="EC" id="2.7.13.3"/>
    </reaction>
</comment>
<dbReference type="Pfam" id="PF00512">
    <property type="entry name" value="HisKA"/>
    <property type="match status" value="1"/>
</dbReference>
<dbReference type="SMART" id="SM00388">
    <property type="entry name" value="HisKA"/>
    <property type="match status" value="1"/>
</dbReference>
<dbReference type="Gene3D" id="3.30.565.10">
    <property type="entry name" value="Histidine kinase-like ATPase, C-terminal domain"/>
    <property type="match status" value="1"/>
</dbReference>
<evidence type="ECO:0000256" key="11">
    <source>
        <dbReference type="SAM" id="MobiDB-lite"/>
    </source>
</evidence>
<keyword evidence="6 12" id="KW-0812">Transmembrane</keyword>
<evidence type="ECO:0000256" key="6">
    <source>
        <dbReference type="ARBA" id="ARBA00022692"/>
    </source>
</evidence>
<evidence type="ECO:0000256" key="12">
    <source>
        <dbReference type="SAM" id="Phobius"/>
    </source>
</evidence>
<accession>A0ABW2P5Y9</accession>
<dbReference type="InterPro" id="IPR003661">
    <property type="entry name" value="HisK_dim/P_dom"/>
</dbReference>
<evidence type="ECO:0000256" key="9">
    <source>
        <dbReference type="ARBA" id="ARBA00023012"/>
    </source>
</evidence>
<evidence type="ECO:0000256" key="5">
    <source>
        <dbReference type="ARBA" id="ARBA00022679"/>
    </source>
</evidence>
<dbReference type="InterPro" id="IPR036097">
    <property type="entry name" value="HisK_dim/P_sf"/>
</dbReference>
<evidence type="ECO:0000256" key="7">
    <source>
        <dbReference type="ARBA" id="ARBA00022777"/>
    </source>
</evidence>
<dbReference type="SUPFAM" id="SSF55874">
    <property type="entry name" value="ATPase domain of HSP90 chaperone/DNA topoisomerase II/histidine kinase"/>
    <property type="match status" value="1"/>
</dbReference>
<dbReference type="Proteomes" id="UP001596496">
    <property type="component" value="Unassembled WGS sequence"/>
</dbReference>
<evidence type="ECO:0000256" key="8">
    <source>
        <dbReference type="ARBA" id="ARBA00022989"/>
    </source>
</evidence>
<evidence type="ECO:0000256" key="2">
    <source>
        <dbReference type="ARBA" id="ARBA00004236"/>
    </source>
</evidence>
<comment type="subcellular location">
    <subcellularLocation>
        <location evidence="2">Cell membrane</location>
    </subcellularLocation>
</comment>
<dbReference type="EMBL" id="JBHTCG010000012">
    <property type="protein sequence ID" value="MFC7384498.1"/>
    <property type="molecule type" value="Genomic_DNA"/>
</dbReference>
<dbReference type="PANTHER" id="PTHR45436:SF5">
    <property type="entry name" value="SENSOR HISTIDINE KINASE TRCS"/>
    <property type="match status" value="1"/>
</dbReference>
<evidence type="ECO:0000259" key="14">
    <source>
        <dbReference type="PROSITE" id="PS50885"/>
    </source>
</evidence>
<dbReference type="SUPFAM" id="SSF47384">
    <property type="entry name" value="Homodimeric domain of signal transducing histidine kinase"/>
    <property type="match status" value="1"/>
</dbReference>
<dbReference type="InterPro" id="IPR003594">
    <property type="entry name" value="HATPase_dom"/>
</dbReference>
<keyword evidence="4" id="KW-0597">Phosphoprotein</keyword>
<dbReference type="Pfam" id="PF02518">
    <property type="entry name" value="HATPase_c"/>
    <property type="match status" value="1"/>
</dbReference>
<reference evidence="16" key="1">
    <citation type="journal article" date="2019" name="Int. J. Syst. Evol. Microbiol.">
        <title>The Global Catalogue of Microorganisms (GCM) 10K type strain sequencing project: providing services to taxonomists for standard genome sequencing and annotation.</title>
        <authorList>
            <consortium name="The Broad Institute Genomics Platform"/>
            <consortium name="The Broad Institute Genome Sequencing Center for Infectious Disease"/>
            <person name="Wu L."/>
            <person name="Ma J."/>
        </authorList>
    </citation>
    <scope>NUCLEOTIDE SEQUENCE [LARGE SCALE GENOMIC DNA]</scope>
    <source>
        <strain evidence="16">CECT 7649</strain>
    </source>
</reference>
<dbReference type="CDD" id="cd00082">
    <property type="entry name" value="HisKA"/>
    <property type="match status" value="1"/>
</dbReference>
<dbReference type="InterPro" id="IPR005467">
    <property type="entry name" value="His_kinase_dom"/>
</dbReference>
<keyword evidence="8 12" id="KW-1133">Transmembrane helix</keyword>
<dbReference type="SMART" id="SM00387">
    <property type="entry name" value="HATPase_c"/>
    <property type="match status" value="1"/>
</dbReference>
<protein>
    <recommendedName>
        <fullName evidence="3">histidine kinase</fullName>
        <ecNumber evidence="3">2.7.13.3</ecNumber>
    </recommendedName>
</protein>
<dbReference type="Gene3D" id="1.10.287.130">
    <property type="match status" value="1"/>
</dbReference>
<dbReference type="PROSITE" id="PS50885">
    <property type="entry name" value="HAMP"/>
    <property type="match status" value="1"/>
</dbReference>
<keyword evidence="9" id="KW-0902">Two-component regulatory system</keyword>
<evidence type="ECO:0000259" key="13">
    <source>
        <dbReference type="PROSITE" id="PS50109"/>
    </source>
</evidence>
<organism evidence="15 16">
    <name type="scientific">Sphaerisporangium rhizosphaerae</name>
    <dbReference type="NCBI Taxonomy" id="2269375"/>
    <lineage>
        <taxon>Bacteria</taxon>
        <taxon>Bacillati</taxon>
        <taxon>Actinomycetota</taxon>
        <taxon>Actinomycetes</taxon>
        <taxon>Streptosporangiales</taxon>
        <taxon>Streptosporangiaceae</taxon>
        <taxon>Sphaerisporangium</taxon>
    </lineage>
</organism>
<dbReference type="PROSITE" id="PS50109">
    <property type="entry name" value="HIS_KIN"/>
    <property type="match status" value="1"/>
</dbReference>
<dbReference type="PRINTS" id="PR00344">
    <property type="entry name" value="BCTRLSENSOR"/>
</dbReference>
<dbReference type="InterPro" id="IPR004358">
    <property type="entry name" value="Sig_transdc_His_kin-like_C"/>
</dbReference>
<proteinExistence type="predicted"/>
<dbReference type="GO" id="GO:0016301">
    <property type="term" value="F:kinase activity"/>
    <property type="evidence" value="ECO:0007669"/>
    <property type="project" value="UniProtKB-KW"/>
</dbReference>
<keyword evidence="10 12" id="KW-0472">Membrane</keyword>
<feature type="region of interest" description="Disordered" evidence="11">
    <location>
        <begin position="445"/>
        <end position="481"/>
    </location>
</feature>
<evidence type="ECO:0000313" key="15">
    <source>
        <dbReference type="EMBL" id="MFC7384498.1"/>
    </source>
</evidence>
<gene>
    <name evidence="15" type="ORF">ACFQSB_19965</name>
</gene>
<dbReference type="EC" id="2.7.13.3" evidence="3"/>
<dbReference type="InterPro" id="IPR036890">
    <property type="entry name" value="HATPase_C_sf"/>
</dbReference>
<evidence type="ECO:0000256" key="1">
    <source>
        <dbReference type="ARBA" id="ARBA00000085"/>
    </source>
</evidence>
<comment type="caution">
    <text evidence="15">The sequence shown here is derived from an EMBL/GenBank/DDBJ whole genome shotgun (WGS) entry which is preliminary data.</text>
</comment>
<dbReference type="InterPro" id="IPR003660">
    <property type="entry name" value="HAMP_dom"/>
</dbReference>
<feature type="domain" description="Histidine kinase" evidence="13">
    <location>
        <begin position="234"/>
        <end position="449"/>
    </location>
</feature>
<keyword evidence="5" id="KW-0808">Transferase</keyword>
<evidence type="ECO:0000256" key="3">
    <source>
        <dbReference type="ARBA" id="ARBA00012438"/>
    </source>
</evidence>
<feature type="transmembrane region" description="Helical" evidence="12">
    <location>
        <begin position="7"/>
        <end position="30"/>
    </location>
</feature>
<dbReference type="PANTHER" id="PTHR45436">
    <property type="entry name" value="SENSOR HISTIDINE KINASE YKOH"/>
    <property type="match status" value="1"/>
</dbReference>
<sequence length="481" mass="50657">MKRRLTLYAGVVAAVLCALLAAVILVAVHMTTTAYLTKEIMGTAGRVGAEVDRGNILDPIPHGLIYDIQVIDPMGKVVAASKEMEGKPPMADLHLRDGRSGITSTVCDGPAFARDECSIVVGEQVFLAGRVWTIYTAAPVVPPLTHPLVAASVIGGALLLTAGIAYGTHRAVSASLSSVEAIRTELDEINADCPGRRVPTPDSEDELRDLAESVNLTLGRLQSAMEQQRRLASDASHDLRTPIAAIRAEVEDALMDTDDHDWQATSRAVLSGLDRLQAIVSDLLTLARLDAGTPGASDRVDLAELVMSEMGSRHMPKRLELVLGEGAEVVADRVRLARLVTNLVDNAVRHAETTVTVKVHRGPRPGGPGHAFGAAVLEVLDDGGGIAPDKREVVFQRFTRLDAARSRDTGGTGLGLPIARQIAEMAGGTLTIEDSARGARFVLCLPRAPSPGEERPPPTPAPVTGTQDQAGPLAEGSPPAG</sequence>
<evidence type="ECO:0000313" key="16">
    <source>
        <dbReference type="Proteomes" id="UP001596496"/>
    </source>
</evidence>
<evidence type="ECO:0000256" key="10">
    <source>
        <dbReference type="ARBA" id="ARBA00023136"/>
    </source>
</evidence>
<name>A0ABW2P5Y9_9ACTN</name>
<keyword evidence="16" id="KW-1185">Reference proteome</keyword>
<dbReference type="RefSeq" id="WP_380828269.1">
    <property type="nucleotide sequence ID" value="NZ_JBHTCG010000012.1"/>
</dbReference>
<keyword evidence="7 15" id="KW-0418">Kinase</keyword>
<evidence type="ECO:0000256" key="4">
    <source>
        <dbReference type="ARBA" id="ARBA00022553"/>
    </source>
</evidence>
<dbReference type="InterPro" id="IPR050428">
    <property type="entry name" value="TCS_sensor_his_kinase"/>
</dbReference>